<evidence type="ECO:0000313" key="1">
    <source>
        <dbReference type="EMBL" id="OXU21687.1"/>
    </source>
</evidence>
<dbReference type="AlphaFoldDB" id="A0A232ETP6"/>
<organism evidence="1 2">
    <name type="scientific">Trichomalopsis sarcophagae</name>
    <dbReference type="NCBI Taxonomy" id="543379"/>
    <lineage>
        <taxon>Eukaryota</taxon>
        <taxon>Metazoa</taxon>
        <taxon>Ecdysozoa</taxon>
        <taxon>Arthropoda</taxon>
        <taxon>Hexapoda</taxon>
        <taxon>Insecta</taxon>
        <taxon>Pterygota</taxon>
        <taxon>Neoptera</taxon>
        <taxon>Endopterygota</taxon>
        <taxon>Hymenoptera</taxon>
        <taxon>Apocrita</taxon>
        <taxon>Proctotrupomorpha</taxon>
        <taxon>Chalcidoidea</taxon>
        <taxon>Pteromalidae</taxon>
        <taxon>Pteromalinae</taxon>
        <taxon>Trichomalopsis</taxon>
    </lineage>
</organism>
<name>A0A232ETP6_9HYME</name>
<accession>A0A232ETP6</accession>
<keyword evidence="2" id="KW-1185">Reference proteome</keyword>
<sequence>MLATISLESTLAENKLTVYYGWPTNLLKPSLCLTVYRWSGFLCFAWDDKNSGSLESFTPVA</sequence>
<proteinExistence type="predicted"/>
<dbReference type="Proteomes" id="UP000215335">
    <property type="component" value="Unassembled WGS sequence"/>
</dbReference>
<gene>
    <name evidence="1" type="ORF">TSAR_012699</name>
</gene>
<evidence type="ECO:0000313" key="2">
    <source>
        <dbReference type="Proteomes" id="UP000215335"/>
    </source>
</evidence>
<comment type="caution">
    <text evidence="1">The sequence shown here is derived from an EMBL/GenBank/DDBJ whole genome shotgun (WGS) entry which is preliminary data.</text>
</comment>
<protein>
    <submittedName>
        <fullName evidence="1">Uncharacterized protein</fullName>
    </submittedName>
</protein>
<dbReference type="EMBL" id="NNAY01002264">
    <property type="protein sequence ID" value="OXU21687.1"/>
    <property type="molecule type" value="Genomic_DNA"/>
</dbReference>
<reference evidence="1 2" key="1">
    <citation type="journal article" date="2017" name="Curr. Biol.">
        <title>The Evolution of Venom by Co-option of Single-Copy Genes.</title>
        <authorList>
            <person name="Martinson E.O."/>
            <person name="Mrinalini"/>
            <person name="Kelkar Y.D."/>
            <person name="Chang C.H."/>
            <person name="Werren J.H."/>
        </authorList>
    </citation>
    <scope>NUCLEOTIDE SEQUENCE [LARGE SCALE GENOMIC DNA]</scope>
    <source>
        <strain evidence="1 2">Alberta</strain>
        <tissue evidence="1">Whole body</tissue>
    </source>
</reference>